<sequence length="305" mass="36040">MLTEKAYPTEESDYEKRWHDFYLPLKRKGYFILVPLAIILYDKRFFLGFPHSQVEVCKGKEKNEFYLGLIEQTLKFSRVLKKDPGIVTKAIPYDIRTGRVLGKYVLEDLLSIEKKKEILKLYRGHVKKGKRSRGVSLNDYLNTAVLCYKASFGSKTNGLTAEQMYRKWADGRDCGMLEIRNKKSKEDFSNWLDKESHCGGHPFEIVFSWHGHGIHLFPPYPKKPYFTLGVTDYMFAMPFLEMVEVLIRNRLPFKAQELESVLDYLSGESYFTVNIYDRHCIFYAPEDRKLLRHIEWDEPKMLKWK</sequence>
<dbReference type="Proteomes" id="UP000543224">
    <property type="component" value="Unassembled WGS sequence"/>
</dbReference>
<reference evidence="3 4" key="1">
    <citation type="journal article" date="2020" name="Front. Microbiol.">
        <title>Single-cell genomics of novel Actinobacteria with the Wood-Ljungdahl pathway discovered in a serpentinizing system.</title>
        <authorList>
            <person name="Merino N."/>
            <person name="Kawai M."/>
            <person name="Boyd E.S."/>
            <person name="Colman D.R."/>
            <person name="McGlynn S.E."/>
            <person name="Nealson K.H."/>
            <person name="Kurokawa K."/>
            <person name="Hongoh Y."/>
        </authorList>
    </citation>
    <scope>NUCLEOTIDE SEQUENCE [LARGE SCALE GENOMIC DNA]</scope>
    <source>
        <strain evidence="1 3">S25</strain>
        <strain evidence="2 4">S33</strain>
    </source>
</reference>
<evidence type="ECO:0000313" key="2">
    <source>
        <dbReference type="EMBL" id="GFP28112.1"/>
    </source>
</evidence>
<gene>
    <name evidence="1" type="ORF">HKBW3S25_00856</name>
    <name evidence="2" type="ORF">HKBW3S33_01529</name>
</gene>
<dbReference type="Proteomes" id="UP000591948">
    <property type="component" value="Unassembled WGS sequence"/>
</dbReference>
<proteinExistence type="predicted"/>
<organism evidence="1 3">
    <name type="scientific">Candidatus Hakubella thermalkaliphila</name>
    <dbReference type="NCBI Taxonomy" id="2754717"/>
    <lineage>
        <taxon>Bacteria</taxon>
        <taxon>Bacillati</taxon>
        <taxon>Actinomycetota</taxon>
        <taxon>Actinomycetota incertae sedis</taxon>
        <taxon>Candidatus Hakubellales</taxon>
        <taxon>Candidatus Hakubellaceae</taxon>
        <taxon>Candidatus Hakubella</taxon>
    </lineage>
</organism>
<name>A0A6V8P125_9ACTN</name>
<dbReference type="RefSeq" id="WP_176233637.1">
    <property type="nucleotide sequence ID" value="NZ_BLRY01000116.1"/>
</dbReference>
<evidence type="ECO:0000313" key="1">
    <source>
        <dbReference type="EMBL" id="GFP25384.1"/>
    </source>
</evidence>
<keyword evidence="4" id="KW-1185">Reference proteome</keyword>
<accession>A0A6V8P125</accession>
<protein>
    <submittedName>
        <fullName evidence="1">Uncharacterized protein</fullName>
    </submittedName>
</protein>
<evidence type="ECO:0000313" key="3">
    <source>
        <dbReference type="Proteomes" id="UP000543224"/>
    </source>
</evidence>
<dbReference type="AlphaFoldDB" id="A0A6V8P125"/>
<evidence type="ECO:0000313" key="4">
    <source>
        <dbReference type="Proteomes" id="UP000591948"/>
    </source>
</evidence>
<dbReference type="EMBL" id="BLRX01000080">
    <property type="protein sequence ID" value="GFP25384.1"/>
    <property type="molecule type" value="Genomic_DNA"/>
</dbReference>
<comment type="caution">
    <text evidence="1">The sequence shown here is derived from an EMBL/GenBank/DDBJ whole genome shotgun (WGS) entry which is preliminary data.</text>
</comment>
<dbReference type="EMBL" id="BLRY01000116">
    <property type="protein sequence ID" value="GFP28112.1"/>
    <property type="molecule type" value="Genomic_DNA"/>
</dbReference>